<organism evidence="3 4">
    <name type="scientific">Pseudonocardia humida</name>
    <dbReference type="NCBI Taxonomy" id="2800819"/>
    <lineage>
        <taxon>Bacteria</taxon>
        <taxon>Bacillati</taxon>
        <taxon>Actinomycetota</taxon>
        <taxon>Actinomycetes</taxon>
        <taxon>Pseudonocardiales</taxon>
        <taxon>Pseudonocardiaceae</taxon>
        <taxon>Pseudonocardia</taxon>
    </lineage>
</organism>
<dbReference type="PROSITE" id="PS51257">
    <property type="entry name" value="PROKAR_LIPOPROTEIN"/>
    <property type="match status" value="1"/>
</dbReference>
<dbReference type="Proteomes" id="UP001165283">
    <property type="component" value="Unassembled WGS sequence"/>
</dbReference>
<evidence type="ECO:0000313" key="3">
    <source>
        <dbReference type="EMBL" id="MCO1654664.1"/>
    </source>
</evidence>
<gene>
    <name evidence="3" type="primary">ehuB</name>
    <name evidence="3" type="ORF">KDL28_06305</name>
</gene>
<dbReference type="InterPro" id="IPR006311">
    <property type="entry name" value="TAT_signal"/>
</dbReference>
<dbReference type="EMBL" id="JAGSOV010000011">
    <property type="protein sequence ID" value="MCO1654664.1"/>
    <property type="molecule type" value="Genomic_DNA"/>
</dbReference>
<dbReference type="CDD" id="cd01002">
    <property type="entry name" value="PBP2_Ehub_like"/>
    <property type="match status" value="1"/>
</dbReference>
<dbReference type="InterPro" id="IPR001638">
    <property type="entry name" value="Solute-binding_3/MltF_N"/>
</dbReference>
<comment type="caution">
    <text evidence="3">The sequence shown here is derived from an EMBL/GenBank/DDBJ whole genome shotgun (WGS) entry which is preliminary data.</text>
</comment>
<dbReference type="PANTHER" id="PTHR35936">
    <property type="entry name" value="MEMBRANE-BOUND LYTIC MUREIN TRANSGLYCOSYLASE F"/>
    <property type="match status" value="1"/>
</dbReference>
<keyword evidence="1" id="KW-0732">Signal</keyword>
<accession>A0ABT0ZVI2</accession>
<feature type="domain" description="Solute-binding protein family 3/N-terminal" evidence="2">
    <location>
        <begin position="57"/>
        <end position="283"/>
    </location>
</feature>
<proteinExistence type="predicted"/>
<dbReference type="SMART" id="SM00062">
    <property type="entry name" value="PBPb"/>
    <property type="match status" value="1"/>
</dbReference>
<dbReference type="PANTHER" id="PTHR35936:SF17">
    <property type="entry name" value="ARGININE-BINDING EXTRACELLULAR PROTEIN ARTP"/>
    <property type="match status" value="1"/>
</dbReference>
<reference evidence="3" key="1">
    <citation type="submission" date="2021-04" db="EMBL/GenBank/DDBJ databases">
        <title>Pseudonocardia sp. nov., isolated from sandy soil of mangrove forest.</title>
        <authorList>
            <person name="Zan Z."/>
            <person name="Huang R."/>
            <person name="Liu W."/>
        </authorList>
    </citation>
    <scope>NUCLEOTIDE SEQUENCE</scope>
    <source>
        <strain evidence="3">S2-4</strain>
    </source>
</reference>
<sequence>MSGRSWSRRDLLRRGALAGAVVLGGPTALSACTAVPSGGGGAEGGAGTLERAREAGTITVGIANEAPYGFTDAQGRVTGESVEVARAVLGKLGIGRVDAITVEFGELIPGLTLSRQFDMVTAGMFITPQRCEAAAFSAPDYTAPTAFLVPAGNPAGITSFDQVRDQELRVAVLNGAVEQGYATDSGVPADRVQVLGDQNALLQAVASGRVDCAALTNISLNDVVSKNPGAPVEVTAGFFPVIDGEEIVSAGGFVFRQGEDDILDAFNTELTALQQSGEWLRIVAPFGFTQDNLPGPDVTTAALCAA</sequence>
<dbReference type="SUPFAM" id="SSF53850">
    <property type="entry name" value="Periplasmic binding protein-like II"/>
    <property type="match status" value="1"/>
</dbReference>
<evidence type="ECO:0000313" key="4">
    <source>
        <dbReference type="Proteomes" id="UP001165283"/>
    </source>
</evidence>
<dbReference type="NCBIfam" id="TIGR02995">
    <property type="entry name" value="ectoine_ehuB"/>
    <property type="match status" value="1"/>
</dbReference>
<dbReference type="Gene3D" id="3.40.190.10">
    <property type="entry name" value="Periplasmic binding protein-like II"/>
    <property type="match status" value="2"/>
</dbReference>
<evidence type="ECO:0000256" key="1">
    <source>
        <dbReference type="ARBA" id="ARBA00022729"/>
    </source>
</evidence>
<protein>
    <submittedName>
        <fullName evidence="3">Ectoine/hydroxyectoine ABC transporter substrate-binding protein EhuB</fullName>
    </submittedName>
</protein>
<dbReference type="InterPro" id="IPR014337">
    <property type="entry name" value="Ectoine_EhuB"/>
</dbReference>
<keyword evidence="4" id="KW-1185">Reference proteome</keyword>
<name>A0ABT0ZVI2_9PSEU</name>
<evidence type="ECO:0000259" key="2">
    <source>
        <dbReference type="SMART" id="SM00062"/>
    </source>
</evidence>
<dbReference type="Pfam" id="PF00497">
    <property type="entry name" value="SBP_bac_3"/>
    <property type="match status" value="1"/>
</dbReference>
<dbReference type="PROSITE" id="PS51318">
    <property type="entry name" value="TAT"/>
    <property type="match status" value="1"/>
</dbReference>
<dbReference type="RefSeq" id="WP_252436270.1">
    <property type="nucleotide sequence ID" value="NZ_JAGSOV010000011.1"/>
</dbReference>